<keyword evidence="2" id="KW-1185">Reference proteome</keyword>
<comment type="caution">
    <text evidence="1">The sequence shown here is derived from an EMBL/GenBank/DDBJ whole genome shotgun (WGS) entry which is preliminary data.</text>
</comment>
<accession>A0A2W6MWT6</accession>
<dbReference type="Proteomes" id="UP000249746">
    <property type="component" value="Unassembled WGS sequence"/>
</dbReference>
<evidence type="ECO:0000313" key="1">
    <source>
        <dbReference type="EMBL" id="PZT48974.1"/>
    </source>
</evidence>
<organism evidence="1 2">
    <name type="scientific">Helicobacter valdiviensis</name>
    <dbReference type="NCBI Taxonomy" id="1458358"/>
    <lineage>
        <taxon>Bacteria</taxon>
        <taxon>Pseudomonadati</taxon>
        <taxon>Campylobacterota</taxon>
        <taxon>Epsilonproteobacteria</taxon>
        <taxon>Campylobacterales</taxon>
        <taxon>Helicobacteraceae</taxon>
        <taxon>Helicobacter</taxon>
    </lineage>
</organism>
<dbReference type="AlphaFoldDB" id="A0A2W6MWT6"/>
<dbReference type="EMBL" id="NBIU01000002">
    <property type="protein sequence ID" value="PZT48974.1"/>
    <property type="molecule type" value="Genomic_DNA"/>
</dbReference>
<proteinExistence type="predicted"/>
<dbReference type="InterPro" id="IPR017642">
    <property type="entry name" value="DNA_S_mod_DndB"/>
</dbReference>
<protein>
    <recommendedName>
        <fullName evidence="3">DGQHR domain-containing protein</fullName>
    </recommendedName>
</protein>
<reference evidence="1 2" key="1">
    <citation type="submission" date="2017-03" db="EMBL/GenBank/DDBJ databases">
        <title>Genomic and clinical evidence uncovers the enterohepatic species Helicobacter valdiviensis as a potential human intestinal pathogen.</title>
        <authorList>
            <person name="Fresia P."/>
            <person name="Jara R."/>
            <person name="Sierra R."/>
            <person name="Ferres I."/>
            <person name="Greif G."/>
            <person name="Iraola G."/>
            <person name="Collado L."/>
        </authorList>
    </citation>
    <scope>NUCLEOTIDE SEQUENCE [LARGE SCALE GENOMIC DNA]</scope>
    <source>
        <strain evidence="1 2">WBE14</strain>
    </source>
</reference>
<evidence type="ECO:0008006" key="3">
    <source>
        <dbReference type="Google" id="ProtNLM"/>
    </source>
</evidence>
<dbReference type="RefSeq" id="WP_111229032.1">
    <property type="nucleotide sequence ID" value="NZ_NBIU01000002.1"/>
</dbReference>
<dbReference type="OrthoDB" id="9816036at2"/>
<dbReference type="Pfam" id="PF14072">
    <property type="entry name" value="DndB"/>
    <property type="match status" value="1"/>
</dbReference>
<evidence type="ECO:0000313" key="2">
    <source>
        <dbReference type="Proteomes" id="UP000249746"/>
    </source>
</evidence>
<sequence>MIRLYGILQYLGECKETENVSDRFPIAISTKTLNKYKKIKPLNSNSGIQVLRGFADAKTLASISKTNNEFQRPINKEHKRDIKEYLIKSKEDKIYFPEVTLLYKYNPEIDLNNLAFRPLWEMKDVNQKNVFMLSIIDALGVAYLDLKDNEKLYRLDGNHRLEALSEIGNNRNLSFCIILVPKTSKFSYEHLYFYLLNSTGLPIDTIKTLDIVTKADEGELKEFIESDALLNLLNKTKESWKDFKDKEKEILMKVAKELLKNNSKNKILENIIKESIGIYKGMKNCSCSILGFICFLRLKCKDTDGTKENLKHFQNRAF</sequence>
<gene>
    <name evidence="1" type="ORF">B6S12_01380</name>
</gene>
<name>A0A2W6MWT6_9HELI</name>